<dbReference type="GO" id="GO:0005829">
    <property type="term" value="C:cytosol"/>
    <property type="evidence" value="ECO:0007669"/>
    <property type="project" value="TreeGrafter"/>
</dbReference>
<proteinExistence type="inferred from homology"/>
<dbReference type="CDD" id="cd00886">
    <property type="entry name" value="MogA_MoaB"/>
    <property type="match status" value="1"/>
</dbReference>
<comment type="function">
    <text evidence="1 6">May be involved in the biosynthesis of molybdopterin.</text>
</comment>
<dbReference type="Proteomes" id="UP000318065">
    <property type="component" value="Chromosome"/>
</dbReference>
<protein>
    <recommendedName>
        <fullName evidence="4 6">Molybdenum cofactor biosynthesis protein B</fullName>
    </recommendedName>
</protein>
<keyword evidence="9" id="KW-1185">Reference proteome</keyword>
<dbReference type="NCBIfam" id="TIGR00177">
    <property type="entry name" value="molyb_syn"/>
    <property type="match status" value="1"/>
</dbReference>
<dbReference type="EMBL" id="AP019791">
    <property type="protein sequence ID" value="BBL78576.1"/>
    <property type="molecule type" value="Genomic_DNA"/>
</dbReference>
<dbReference type="PANTHER" id="PTHR43232">
    <property type="entry name" value="MOLYBDENUM COFACTOR BIOSYNTHESIS PROTEIN B"/>
    <property type="match status" value="1"/>
</dbReference>
<dbReference type="InterPro" id="IPR008284">
    <property type="entry name" value="MoCF_biosynth_CS"/>
</dbReference>
<dbReference type="OrthoDB" id="9794429at2"/>
<dbReference type="PROSITE" id="PS01078">
    <property type="entry name" value="MOCF_BIOSYNTHESIS_1"/>
    <property type="match status" value="1"/>
</dbReference>
<dbReference type="UniPathway" id="UPA00344"/>
<dbReference type="Gene3D" id="3.40.980.10">
    <property type="entry name" value="MoaB/Mog-like domain"/>
    <property type="match status" value="1"/>
</dbReference>
<name>A0A510HF55_9ACTN</name>
<evidence type="ECO:0000259" key="7">
    <source>
        <dbReference type="SMART" id="SM00852"/>
    </source>
</evidence>
<comment type="similarity">
    <text evidence="3 6">Belongs to the MoaB/Mog family.</text>
</comment>
<dbReference type="Pfam" id="PF00994">
    <property type="entry name" value="MoCF_biosynth"/>
    <property type="match status" value="1"/>
</dbReference>
<reference evidence="8" key="1">
    <citation type="journal article" date="2019" name="Microbiol. Resour. Announc.">
        <title>Complete Genome Sequence of Rubrobacter xylanophilus Strain AA3-22, Isolated from Arima Onsen in Japan.</title>
        <authorList>
            <person name="Tomariguchi N."/>
            <person name="Miyazaki K."/>
        </authorList>
    </citation>
    <scope>NUCLEOTIDE SEQUENCE [LARGE SCALE GENOMIC DNA]</scope>
    <source>
        <strain evidence="8">AA3-22</strain>
    </source>
</reference>
<sequence length="174" mass="18798">MSESVERHRSAAPEGVRVAVLTISDTRTPETDTGGDTAQEILERAGHEVVARHIVKDEPSSIRTALVDLLSRKEVDAVITTGGTGISGRDTTYEVAERLLHKRLDGFGEIFRTLSYQEVGSAAILSRAIAGTVGSKFVACLPGSRNAVRLAAEKLLAPELSHVVFELRKHEKGR</sequence>
<evidence type="ECO:0000256" key="3">
    <source>
        <dbReference type="ARBA" id="ARBA00006112"/>
    </source>
</evidence>
<dbReference type="GO" id="GO:0006777">
    <property type="term" value="P:Mo-molybdopterin cofactor biosynthetic process"/>
    <property type="evidence" value="ECO:0007669"/>
    <property type="project" value="UniProtKB-UniRule"/>
</dbReference>
<comment type="pathway">
    <text evidence="2 6">Cofactor biosynthesis; molybdopterin biosynthesis.</text>
</comment>
<dbReference type="AlphaFoldDB" id="A0A510HF55"/>
<dbReference type="InterPro" id="IPR036425">
    <property type="entry name" value="MoaB/Mog-like_dom_sf"/>
</dbReference>
<dbReference type="PIRSF" id="PIRSF006443">
    <property type="entry name" value="MoaB"/>
    <property type="match status" value="1"/>
</dbReference>
<dbReference type="InterPro" id="IPR012245">
    <property type="entry name" value="MoaB"/>
</dbReference>
<dbReference type="FunFam" id="3.40.980.10:FF:000006">
    <property type="entry name" value="Molybdenum cofactor biosynthesis protein B"/>
    <property type="match status" value="1"/>
</dbReference>
<organism evidence="8 9">
    <name type="scientific">Rubrobacter xylanophilus</name>
    <dbReference type="NCBI Taxonomy" id="49319"/>
    <lineage>
        <taxon>Bacteria</taxon>
        <taxon>Bacillati</taxon>
        <taxon>Actinomycetota</taxon>
        <taxon>Rubrobacteria</taxon>
        <taxon>Rubrobacterales</taxon>
        <taxon>Rubrobacteraceae</taxon>
        <taxon>Rubrobacter</taxon>
    </lineage>
</organism>
<accession>A0A510HF55</accession>
<evidence type="ECO:0000313" key="8">
    <source>
        <dbReference type="EMBL" id="BBL78576.1"/>
    </source>
</evidence>
<dbReference type="SUPFAM" id="SSF53218">
    <property type="entry name" value="Molybdenum cofactor biosynthesis proteins"/>
    <property type="match status" value="1"/>
</dbReference>
<evidence type="ECO:0000256" key="1">
    <source>
        <dbReference type="ARBA" id="ARBA00003487"/>
    </source>
</evidence>
<keyword evidence="5 6" id="KW-0501">Molybdenum cofactor biosynthesis</keyword>
<dbReference type="RefSeq" id="WP_143526701.1">
    <property type="nucleotide sequence ID" value="NZ_AP019791.1"/>
</dbReference>
<dbReference type="InterPro" id="IPR001453">
    <property type="entry name" value="MoaB/Mog_dom"/>
</dbReference>
<evidence type="ECO:0000256" key="6">
    <source>
        <dbReference type="PIRNR" id="PIRNR006443"/>
    </source>
</evidence>
<gene>
    <name evidence="8" type="primary">mobB</name>
    <name evidence="8" type="ORF">RxyAA322_04300</name>
</gene>
<dbReference type="SMART" id="SM00852">
    <property type="entry name" value="MoCF_biosynth"/>
    <property type="match status" value="1"/>
</dbReference>
<evidence type="ECO:0000256" key="2">
    <source>
        <dbReference type="ARBA" id="ARBA00005046"/>
    </source>
</evidence>
<evidence type="ECO:0000313" key="9">
    <source>
        <dbReference type="Proteomes" id="UP000318065"/>
    </source>
</evidence>
<dbReference type="PANTHER" id="PTHR43232:SF2">
    <property type="entry name" value="MOLYBDENUM COFACTOR BIOSYNTHESIS PROTEIN B"/>
    <property type="match status" value="1"/>
</dbReference>
<evidence type="ECO:0000256" key="4">
    <source>
        <dbReference type="ARBA" id="ARBA00015262"/>
    </source>
</evidence>
<evidence type="ECO:0000256" key="5">
    <source>
        <dbReference type="ARBA" id="ARBA00023150"/>
    </source>
</evidence>
<feature type="domain" description="MoaB/Mog" evidence="7">
    <location>
        <begin position="19"/>
        <end position="163"/>
    </location>
</feature>